<comment type="similarity">
    <text evidence="1">Belongs to the TRAFAC class TrmE-Era-EngA-EngB-Septin-like GTPase superfamily. AIG1/Toc34/Toc159-like paraseptin GTPase family. IAN subfamily.</text>
</comment>
<dbReference type="AlphaFoldDB" id="A0A813QKJ8"/>
<keyword evidence="7" id="KW-1185">Reference proteome</keyword>
<feature type="coiled-coil region" evidence="3">
    <location>
        <begin position="210"/>
        <end position="347"/>
    </location>
</feature>
<dbReference type="SUPFAM" id="SSF52540">
    <property type="entry name" value="P-loop containing nucleoside triphosphate hydrolases"/>
    <property type="match status" value="1"/>
</dbReference>
<dbReference type="EMBL" id="CAJOBC010000187">
    <property type="protein sequence ID" value="CAF3551517.1"/>
    <property type="molecule type" value="Genomic_DNA"/>
</dbReference>
<evidence type="ECO:0000313" key="7">
    <source>
        <dbReference type="Proteomes" id="UP000663829"/>
    </source>
</evidence>
<dbReference type="Pfam" id="PF04548">
    <property type="entry name" value="AIG1"/>
    <property type="match status" value="1"/>
</dbReference>
<comment type="caution">
    <text evidence="5">The sequence shown here is derived from an EMBL/GenBank/DDBJ whole genome shotgun (WGS) entry which is preliminary data.</text>
</comment>
<keyword evidence="2" id="KW-0547">Nucleotide-binding</keyword>
<dbReference type="InterPro" id="IPR006703">
    <property type="entry name" value="G_AIG1"/>
</dbReference>
<organism evidence="5 7">
    <name type="scientific">Didymodactylos carnosus</name>
    <dbReference type="NCBI Taxonomy" id="1234261"/>
    <lineage>
        <taxon>Eukaryota</taxon>
        <taxon>Metazoa</taxon>
        <taxon>Spiralia</taxon>
        <taxon>Gnathifera</taxon>
        <taxon>Rotifera</taxon>
        <taxon>Eurotatoria</taxon>
        <taxon>Bdelloidea</taxon>
        <taxon>Philodinida</taxon>
        <taxon>Philodinidae</taxon>
        <taxon>Didymodactylos</taxon>
    </lineage>
</organism>
<dbReference type="GO" id="GO:0005525">
    <property type="term" value="F:GTP binding"/>
    <property type="evidence" value="ECO:0007669"/>
    <property type="project" value="InterPro"/>
</dbReference>
<dbReference type="OrthoDB" id="8954335at2759"/>
<keyword evidence="3" id="KW-0175">Coiled coil</keyword>
<reference evidence="5" key="1">
    <citation type="submission" date="2021-02" db="EMBL/GenBank/DDBJ databases">
        <authorList>
            <person name="Nowell W R."/>
        </authorList>
    </citation>
    <scope>NUCLEOTIDE SEQUENCE</scope>
</reference>
<evidence type="ECO:0000256" key="2">
    <source>
        <dbReference type="ARBA" id="ARBA00022741"/>
    </source>
</evidence>
<dbReference type="Proteomes" id="UP000681722">
    <property type="component" value="Unassembled WGS sequence"/>
</dbReference>
<feature type="domain" description="AIG1-type G" evidence="4">
    <location>
        <begin position="24"/>
        <end position="222"/>
    </location>
</feature>
<evidence type="ECO:0000256" key="3">
    <source>
        <dbReference type="SAM" id="Coils"/>
    </source>
</evidence>
<dbReference type="EMBL" id="CAJNOQ010000187">
    <property type="protein sequence ID" value="CAF0769526.1"/>
    <property type="molecule type" value="Genomic_DNA"/>
</dbReference>
<dbReference type="InterPro" id="IPR027417">
    <property type="entry name" value="P-loop_NTPase"/>
</dbReference>
<dbReference type="Proteomes" id="UP000663829">
    <property type="component" value="Unassembled WGS sequence"/>
</dbReference>
<evidence type="ECO:0000259" key="4">
    <source>
        <dbReference type="Pfam" id="PF04548"/>
    </source>
</evidence>
<gene>
    <name evidence="5" type="ORF">GPM918_LOCUS1847</name>
    <name evidence="6" type="ORF">SRO942_LOCUS1847</name>
</gene>
<evidence type="ECO:0000256" key="1">
    <source>
        <dbReference type="ARBA" id="ARBA00008535"/>
    </source>
</evidence>
<dbReference type="Gene3D" id="3.40.50.300">
    <property type="entry name" value="P-loop containing nucleotide triphosphate hydrolases"/>
    <property type="match status" value="1"/>
</dbReference>
<protein>
    <recommendedName>
        <fullName evidence="4">AIG1-type G domain-containing protein</fullName>
    </recommendedName>
</protein>
<evidence type="ECO:0000313" key="6">
    <source>
        <dbReference type="EMBL" id="CAF3551517.1"/>
    </source>
</evidence>
<proteinExistence type="inferred from homology"/>
<accession>A0A813QKJ8</accession>
<sequence length="367" mass="42436">MSKFAQNAERVDQNIINTSNQHGLIILGNSGVGKSFLANILLGREAFVHKFSSTSVTHSTEFEEIQIGYHPLAIFNIPGLIEAEQERIDLNKKEIDKAFAQRPNSIVMYVFGQQGGRIREEDVVAFNAINAAYPFRSKSLVLVVNGIPKKKRESDYEGTTLVLLQQLLKGVDVNNRNLCFLDFIDEDDQSEKQRIKEQLLQTVVEFTPSKHEKRQEIEIIIDQLKQAKQLIKEQQAKFEAERDRYMEQIGYSQDLLNETLANQKSEKESFERAIQRQEEMYAEQKRRFEEECKRFENELQNARKDADHSQRLYDLISKDREATQQQIRAVQEANNQLQAKLIEIASRPPPEPRIIYEDDDSSLCVIS</sequence>
<evidence type="ECO:0000313" key="5">
    <source>
        <dbReference type="EMBL" id="CAF0769526.1"/>
    </source>
</evidence>
<name>A0A813QKJ8_9BILA</name>